<dbReference type="Proteomes" id="UP000580250">
    <property type="component" value="Unassembled WGS sequence"/>
</dbReference>
<comment type="caution">
    <text evidence="6">The sequence shown here is derived from an EMBL/GenBank/DDBJ whole genome shotgun (WGS) entry which is preliminary data.</text>
</comment>
<protein>
    <submittedName>
        <fullName evidence="6">Uncharacterized protein</fullName>
    </submittedName>
</protein>
<dbReference type="PANTHER" id="PTHR46150">
    <property type="entry name" value="RHO GTPASE-ACTIVATING PROTEIN 100F"/>
    <property type="match status" value="1"/>
</dbReference>
<dbReference type="SMART" id="SM00228">
    <property type="entry name" value="PDZ"/>
    <property type="match status" value="1"/>
</dbReference>
<dbReference type="PANTHER" id="PTHR46150:SF3">
    <property type="entry name" value="RHO GTPASE-ACTIVATING PROTEIN 100F"/>
    <property type="match status" value="1"/>
</dbReference>
<evidence type="ECO:0000256" key="2">
    <source>
        <dbReference type="SAM" id="MobiDB-lite"/>
    </source>
</evidence>
<dbReference type="Gene3D" id="2.30.42.10">
    <property type="match status" value="1"/>
</dbReference>
<dbReference type="InterPro" id="IPR001478">
    <property type="entry name" value="PDZ"/>
</dbReference>
<dbReference type="AlphaFoldDB" id="A0A6V7XIV6"/>
<feature type="compositionally biased region" description="Low complexity" evidence="2">
    <location>
        <begin position="1"/>
        <end position="10"/>
    </location>
</feature>
<dbReference type="GO" id="GO:0046578">
    <property type="term" value="P:regulation of Ras protein signal transduction"/>
    <property type="evidence" value="ECO:0007669"/>
    <property type="project" value="TreeGrafter"/>
</dbReference>
<dbReference type="PROSITE" id="PS50004">
    <property type="entry name" value="C2"/>
    <property type="match status" value="1"/>
</dbReference>
<name>A0A6V7XIV6_MELEN</name>
<dbReference type="InterPro" id="IPR036034">
    <property type="entry name" value="PDZ_sf"/>
</dbReference>
<feature type="compositionally biased region" description="Polar residues" evidence="2">
    <location>
        <begin position="19"/>
        <end position="32"/>
    </location>
</feature>
<dbReference type="SUPFAM" id="SSF49562">
    <property type="entry name" value="C2 domain (Calcium/lipid-binding domain, CaLB)"/>
    <property type="match status" value="1"/>
</dbReference>
<feature type="compositionally biased region" description="Low complexity" evidence="2">
    <location>
        <begin position="255"/>
        <end position="271"/>
    </location>
</feature>
<dbReference type="Gene3D" id="2.60.40.150">
    <property type="entry name" value="C2 domain"/>
    <property type="match status" value="1"/>
</dbReference>
<reference evidence="6 7" key="1">
    <citation type="submission" date="2020-08" db="EMBL/GenBank/DDBJ databases">
        <authorList>
            <person name="Koutsovoulos G."/>
            <person name="Danchin GJ E."/>
        </authorList>
    </citation>
    <scope>NUCLEOTIDE SEQUENCE [LARGE SCALE GENOMIC DNA]</scope>
</reference>
<dbReference type="Pfam" id="PF00620">
    <property type="entry name" value="RhoGAP"/>
    <property type="match status" value="1"/>
</dbReference>
<dbReference type="PROSITE" id="PS50106">
    <property type="entry name" value="PDZ"/>
    <property type="match status" value="1"/>
</dbReference>
<dbReference type="InterPro" id="IPR000008">
    <property type="entry name" value="C2_dom"/>
</dbReference>
<dbReference type="OrthoDB" id="120383at2759"/>
<dbReference type="InterPro" id="IPR057459">
    <property type="entry name" value="SYDE1/2_C2"/>
</dbReference>
<dbReference type="SUPFAM" id="SSF48350">
    <property type="entry name" value="GTPase activation domain, GAP"/>
    <property type="match status" value="1"/>
</dbReference>
<evidence type="ECO:0000313" key="6">
    <source>
        <dbReference type="EMBL" id="CAD2199259.1"/>
    </source>
</evidence>
<dbReference type="GO" id="GO:0030030">
    <property type="term" value="P:cell projection organization"/>
    <property type="evidence" value="ECO:0007669"/>
    <property type="project" value="TreeGrafter"/>
</dbReference>
<feature type="region of interest" description="Disordered" evidence="2">
    <location>
        <begin position="1"/>
        <end position="36"/>
    </location>
</feature>
<dbReference type="GO" id="GO:0005096">
    <property type="term" value="F:GTPase activator activity"/>
    <property type="evidence" value="ECO:0007669"/>
    <property type="project" value="UniProtKB-KW"/>
</dbReference>
<evidence type="ECO:0000259" key="4">
    <source>
        <dbReference type="PROSITE" id="PS50106"/>
    </source>
</evidence>
<organism evidence="6 7">
    <name type="scientific">Meloidogyne enterolobii</name>
    <name type="common">Root-knot nematode worm</name>
    <name type="synonym">Meloidogyne mayaguensis</name>
    <dbReference type="NCBI Taxonomy" id="390850"/>
    <lineage>
        <taxon>Eukaryota</taxon>
        <taxon>Metazoa</taxon>
        <taxon>Ecdysozoa</taxon>
        <taxon>Nematoda</taxon>
        <taxon>Chromadorea</taxon>
        <taxon>Rhabditida</taxon>
        <taxon>Tylenchina</taxon>
        <taxon>Tylenchomorpha</taxon>
        <taxon>Tylenchoidea</taxon>
        <taxon>Meloidogynidae</taxon>
        <taxon>Meloidogyninae</taxon>
        <taxon>Meloidogyne</taxon>
    </lineage>
</organism>
<dbReference type="InterPro" id="IPR008936">
    <property type="entry name" value="Rho_GTPase_activation_prot"/>
</dbReference>
<feature type="domain" description="C2" evidence="3">
    <location>
        <begin position="668"/>
        <end position="789"/>
    </location>
</feature>
<dbReference type="Gene3D" id="1.10.555.10">
    <property type="entry name" value="Rho GTPase activation protein"/>
    <property type="match status" value="1"/>
</dbReference>
<dbReference type="EMBL" id="CAJEWN010001670">
    <property type="protein sequence ID" value="CAD2199259.1"/>
    <property type="molecule type" value="Genomic_DNA"/>
</dbReference>
<dbReference type="GO" id="GO:0097060">
    <property type="term" value="C:synaptic membrane"/>
    <property type="evidence" value="ECO:0007669"/>
    <property type="project" value="TreeGrafter"/>
</dbReference>
<accession>A0A6V7XIV6</accession>
<dbReference type="PROSITE" id="PS50238">
    <property type="entry name" value="RHOGAP"/>
    <property type="match status" value="1"/>
</dbReference>
<dbReference type="Pfam" id="PF00595">
    <property type="entry name" value="PDZ"/>
    <property type="match status" value="1"/>
</dbReference>
<gene>
    <name evidence="6" type="ORF">MENT_LOCUS52635</name>
</gene>
<dbReference type="Pfam" id="PF25336">
    <property type="entry name" value="C2_SYDE"/>
    <property type="match status" value="1"/>
</dbReference>
<dbReference type="InterPro" id="IPR035892">
    <property type="entry name" value="C2_domain_sf"/>
</dbReference>
<keyword evidence="1" id="KW-0343">GTPase activation</keyword>
<evidence type="ECO:0000256" key="1">
    <source>
        <dbReference type="ARBA" id="ARBA00022468"/>
    </source>
</evidence>
<dbReference type="GO" id="GO:0007165">
    <property type="term" value="P:signal transduction"/>
    <property type="evidence" value="ECO:0007669"/>
    <property type="project" value="InterPro"/>
</dbReference>
<dbReference type="SUPFAM" id="SSF50156">
    <property type="entry name" value="PDZ domain-like"/>
    <property type="match status" value="1"/>
</dbReference>
<proteinExistence type="predicted"/>
<dbReference type="CDD" id="cd00030">
    <property type="entry name" value="C2"/>
    <property type="match status" value="1"/>
</dbReference>
<feature type="domain" description="PDZ" evidence="4">
    <location>
        <begin position="69"/>
        <end position="140"/>
    </location>
</feature>
<sequence>MPWSAQQQQINKKDEQQKSNQCVQVPGTSSGPYASRELPDSVYRQIRQVDQQQKYKSGGYSNDVRVVQLVEIIKKPGQSLGLYLREGNGIDQFTGVFVSRFGENSELEKCGDICRPGDQILAVNNVPVKEMGIDDVVLMLSIPRRLLLRTSFLNSQREQLASRQQQRLLAERAATEQRPVVVFQKSTESDRRDSESSGAGILSKPASTAASWLGKRVRQQQKQKKQQEEDEDANQKNEITTSQQQQQTLIRHRQYPQTSNYQQQQQPSTSSANIIQQHPPPHSITGGITQTARIPPPRIMQQQQLQSSKQNSPLFSSSNISSIPQYISHLPAYSSATLDSRWQEKQQQQQQRHPSSSAPIQRRQRVVVFGGENVGGGGGGGMIPNSLSQQQMPPIIPPAPISSNLPLYKQHSSFQNTIPSQLYCIRQPATLPTSYKSNSLPRRSIQSVFGGGGWTAAPPPQQPFPRATVKWRNDYTFNAAFPFYSNNSPQSTSIPSTTIGCNKYLPSSPQQQKSNFRGAFSDVDFGNNRKVRHPFLSNGSVETGKGLVTDGRTVADIFSSQEYKNWASEDEDIINNQQQHRSRWSTFGTCNKIDGGGGGGNAIRSNSLPSKALLANHLNSTFGKTKILPQQQQQIMMTTAEGMSPAERADILDRLHVSPLMNRRVPLRMAGPGFDVDQLASNGGLGNSLTGMLSVTIVEGRNLKVPDRIHSKKLYCVLEIDEIHRARTGISTPEQYFRWSERFDIDVVCANDASFFVYAWHPQLRHRFCHKGDIRLMDVLLVDGFCGNRIFSLNLEPRGQLLLKIAFEEMKICFSRINKRPNNNQFGQSLNLLLQREQSEVPIVLQRLITEIERRGLDNSGIYYLCGASERKDHLRAQLEENANEVDIGEQPVPDINLLTCLVKDFLRELSEPLIPCNIFAMLLDAAGVMPPNDSEGNQKLIMRIVDCLPTPNKTTVVFLIEHLRHLLLSEPHNGMTMQRLCSVFGPLIFCTSNPSHQIQGIVSSSTTTDSDKQNTSKYLSSISVDPLSVQQASIALKLLIENWPRISGNNDSLSTAEDK</sequence>
<feature type="region of interest" description="Disordered" evidence="2">
    <location>
        <begin position="180"/>
        <end position="291"/>
    </location>
</feature>
<evidence type="ECO:0000313" key="7">
    <source>
        <dbReference type="Proteomes" id="UP000580250"/>
    </source>
</evidence>
<evidence type="ECO:0000259" key="3">
    <source>
        <dbReference type="PROSITE" id="PS50004"/>
    </source>
</evidence>
<dbReference type="InterPro" id="IPR000198">
    <property type="entry name" value="RhoGAP_dom"/>
</dbReference>
<dbReference type="SMART" id="SM00324">
    <property type="entry name" value="RhoGAP"/>
    <property type="match status" value="1"/>
</dbReference>
<feature type="compositionally biased region" description="Basic residues" evidence="2">
    <location>
        <begin position="215"/>
        <end position="224"/>
    </location>
</feature>
<feature type="domain" description="Rho-GAP" evidence="5">
    <location>
        <begin position="828"/>
        <end position="1048"/>
    </location>
</feature>
<feature type="region of interest" description="Disordered" evidence="2">
    <location>
        <begin position="338"/>
        <end position="364"/>
    </location>
</feature>
<dbReference type="GO" id="GO:0016477">
    <property type="term" value="P:cell migration"/>
    <property type="evidence" value="ECO:0007669"/>
    <property type="project" value="TreeGrafter"/>
</dbReference>
<dbReference type="InterPro" id="IPR052118">
    <property type="entry name" value="Rho-GAP_regulator"/>
</dbReference>
<evidence type="ECO:0000259" key="5">
    <source>
        <dbReference type="PROSITE" id="PS50238"/>
    </source>
</evidence>